<feature type="transmembrane region" description="Helical" evidence="8">
    <location>
        <begin position="517"/>
        <end position="540"/>
    </location>
</feature>
<keyword evidence="5" id="KW-0804">Transcription</keyword>
<dbReference type="PROSITE" id="PS50048">
    <property type="entry name" value="ZN2_CY6_FUNGAL_2"/>
    <property type="match status" value="1"/>
</dbReference>
<evidence type="ECO:0000256" key="3">
    <source>
        <dbReference type="ARBA" id="ARBA00023015"/>
    </source>
</evidence>
<evidence type="ECO:0000313" key="11">
    <source>
        <dbReference type="Proteomes" id="UP001219568"/>
    </source>
</evidence>
<dbReference type="GO" id="GO:0000981">
    <property type="term" value="F:DNA-binding transcription factor activity, RNA polymerase II-specific"/>
    <property type="evidence" value="ECO:0007669"/>
    <property type="project" value="InterPro"/>
</dbReference>
<dbReference type="SMART" id="SM00066">
    <property type="entry name" value="GAL4"/>
    <property type="match status" value="1"/>
</dbReference>
<keyword evidence="11" id="KW-1185">Reference proteome</keyword>
<keyword evidence="2" id="KW-0479">Metal-binding</keyword>
<evidence type="ECO:0000256" key="5">
    <source>
        <dbReference type="ARBA" id="ARBA00023163"/>
    </source>
</evidence>
<feature type="region of interest" description="Disordered" evidence="7">
    <location>
        <begin position="325"/>
        <end position="344"/>
    </location>
</feature>
<dbReference type="GO" id="GO:0006351">
    <property type="term" value="P:DNA-templated transcription"/>
    <property type="evidence" value="ECO:0007669"/>
    <property type="project" value="InterPro"/>
</dbReference>
<keyword evidence="6" id="KW-0539">Nucleus</keyword>
<keyword evidence="8" id="KW-0472">Membrane</keyword>
<dbReference type="InterPro" id="IPR050987">
    <property type="entry name" value="AtrR-like"/>
</dbReference>
<evidence type="ECO:0000259" key="9">
    <source>
        <dbReference type="PROSITE" id="PS50048"/>
    </source>
</evidence>
<comment type="subcellular location">
    <subcellularLocation>
        <location evidence="1">Nucleus</location>
    </subcellularLocation>
</comment>
<dbReference type="GO" id="GO:0008270">
    <property type="term" value="F:zinc ion binding"/>
    <property type="evidence" value="ECO:0007669"/>
    <property type="project" value="InterPro"/>
</dbReference>
<keyword evidence="8" id="KW-0812">Transmembrane</keyword>
<dbReference type="InterPro" id="IPR001138">
    <property type="entry name" value="Zn2Cys6_DnaBD"/>
</dbReference>
<evidence type="ECO:0000256" key="2">
    <source>
        <dbReference type="ARBA" id="ARBA00022723"/>
    </source>
</evidence>
<keyword evidence="4" id="KW-0238">DNA-binding</keyword>
<reference evidence="10" key="1">
    <citation type="journal article" date="2023" name="IMA Fungus">
        <title>Comparative genomic study of the Penicillium genus elucidates a diverse pangenome and 15 lateral gene transfer events.</title>
        <authorList>
            <person name="Petersen C."/>
            <person name="Sorensen T."/>
            <person name="Nielsen M.R."/>
            <person name="Sondergaard T.E."/>
            <person name="Sorensen J.L."/>
            <person name="Fitzpatrick D.A."/>
            <person name="Frisvad J.C."/>
            <person name="Nielsen K.L."/>
        </authorList>
    </citation>
    <scope>NUCLEOTIDE SEQUENCE</scope>
    <source>
        <strain evidence="10">IBT 15450</strain>
    </source>
</reference>
<keyword evidence="8" id="KW-1133">Transmembrane helix</keyword>
<gene>
    <name evidence="10" type="ORF">N7460_013796</name>
</gene>
<evidence type="ECO:0000256" key="6">
    <source>
        <dbReference type="ARBA" id="ARBA00023242"/>
    </source>
</evidence>
<dbReference type="Pfam" id="PF00172">
    <property type="entry name" value="Zn_clus"/>
    <property type="match status" value="1"/>
</dbReference>
<dbReference type="PANTHER" id="PTHR46910">
    <property type="entry name" value="TRANSCRIPTION FACTOR PDR1"/>
    <property type="match status" value="1"/>
</dbReference>
<dbReference type="EMBL" id="JAQJZL010000016">
    <property type="protein sequence ID" value="KAJ6023401.1"/>
    <property type="molecule type" value="Genomic_DNA"/>
</dbReference>
<evidence type="ECO:0000256" key="1">
    <source>
        <dbReference type="ARBA" id="ARBA00004123"/>
    </source>
</evidence>
<reference evidence="10" key="2">
    <citation type="submission" date="2023-01" db="EMBL/GenBank/DDBJ databases">
        <authorList>
            <person name="Petersen C."/>
        </authorList>
    </citation>
    <scope>NUCLEOTIDE SEQUENCE</scope>
    <source>
        <strain evidence="10">IBT 15450</strain>
    </source>
</reference>
<dbReference type="PANTHER" id="PTHR46910:SF3">
    <property type="entry name" value="HALOTOLERANCE PROTEIN 9-RELATED"/>
    <property type="match status" value="1"/>
</dbReference>
<feature type="compositionally biased region" description="Polar residues" evidence="7">
    <location>
        <begin position="330"/>
        <end position="340"/>
    </location>
</feature>
<comment type="caution">
    <text evidence="10">The sequence shown here is derived from an EMBL/GenBank/DDBJ whole genome shotgun (WGS) entry which is preliminary data.</text>
</comment>
<dbReference type="AlphaFoldDB" id="A0AAD6I0H5"/>
<dbReference type="GO" id="GO:0003677">
    <property type="term" value="F:DNA binding"/>
    <property type="evidence" value="ECO:0007669"/>
    <property type="project" value="UniProtKB-KW"/>
</dbReference>
<proteinExistence type="predicted"/>
<name>A0AAD6I0H5_PENCN</name>
<dbReference type="Gene3D" id="4.10.240.10">
    <property type="entry name" value="Zn(2)-C6 fungal-type DNA-binding domain"/>
    <property type="match status" value="1"/>
</dbReference>
<feature type="region of interest" description="Disordered" evidence="7">
    <location>
        <begin position="78"/>
        <end position="111"/>
    </location>
</feature>
<evidence type="ECO:0000256" key="7">
    <source>
        <dbReference type="SAM" id="MobiDB-lite"/>
    </source>
</evidence>
<accession>A0AAD6I0H5</accession>
<dbReference type="SMART" id="SM00906">
    <property type="entry name" value="Fungal_trans"/>
    <property type="match status" value="1"/>
</dbReference>
<evidence type="ECO:0000256" key="4">
    <source>
        <dbReference type="ARBA" id="ARBA00023125"/>
    </source>
</evidence>
<sequence>MSTSHLKNISCRRCQSRKIRCNRVAPRCDKCESIGAECAYLSRKPRTKKQGNDVTENGVLLDVLRRLKRLEEHCGLEKSPDIDEHAGSPMSFSSIDSGPSKPVSSDKSHAPSMPGVIGGILSHIKNPQSRALLLSNVFSHLRRVESCFFENERCVEAIAAAMSEIDYLQNEHDNQPPASPEIPNDLAKNFIQNYYESYQFEGFKIPLEKSFLLSIPDLLENPHIQLDYTSQIIYHTVRLQGIVLDPSSHKDNGGLITSLYRKCFALTNCWLDHIQNTYADLFVAVIMVSMALEACNSEVAWKMLGHACTIAKALGYFSVDGNPGEADGQPSLSQRSTNGETETDKNRKRFEFWHLLRTDCLFRMSFGKPTLMPAGSWKVNFPDPTITGVDDESSHFIQIHFLASMRLALVEMKYLDWTDAGPDPDPVLHDTTVDSFLEEVQLIMSDWDTDELLRMAKTQIDTWFCVDMVYSSYKFLIVLHQSKKSDQDRHKLPREAVDISRKSIQMFQSLLGSSLQAFWGISLILLHQFIPFFIVCLDIIGNPERGDLEPDLTSVTRISDYVEKIVEERSELRPVMIIMKAMMLACHQVKRSHLPSSTTGNA</sequence>
<dbReference type="SUPFAM" id="SSF57701">
    <property type="entry name" value="Zn2/Cys6 DNA-binding domain"/>
    <property type="match status" value="1"/>
</dbReference>
<keyword evidence="3" id="KW-0805">Transcription regulation</keyword>
<dbReference type="Proteomes" id="UP001219568">
    <property type="component" value="Unassembled WGS sequence"/>
</dbReference>
<dbReference type="InterPro" id="IPR007219">
    <property type="entry name" value="XnlR_reg_dom"/>
</dbReference>
<feature type="compositionally biased region" description="Polar residues" evidence="7">
    <location>
        <begin position="90"/>
        <end position="103"/>
    </location>
</feature>
<dbReference type="GO" id="GO:0005634">
    <property type="term" value="C:nucleus"/>
    <property type="evidence" value="ECO:0007669"/>
    <property type="project" value="UniProtKB-SubCell"/>
</dbReference>
<evidence type="ECO:0000256" key="8">
    <source>
        <dbReference type="SAM" id="Phobius"/>
    </source>
</evidence>
<dbReference type="InterPro" id="IPR036864">
    <property type="entry name" value="Zn2-C6_fun-type_DNA-bd_sf"/>
</dbReference>
<protein>
    <recommendedName>
        <fullName evidence="9">Zn(2)-C6 fungal-type domain-containing protein</fullName>
    </recommendedName>
</protein>
<evidence type="ECO:0000313" key="10">
    <source>
        <dbReference type="EMBL" id="KAJ6023401.1"/>
    </source>
</evidence>
<dbReference type="CDD" id="cd12148">
    <property type="entry name" value="fungal_TF_MHR"/>
    <property type="match status" value="1"/>
</dbReference>
<organism evidence="10 11">
    <name type="scientific">Penicillium canescens</name>
    <dbReference type="NCBI Taxonomy" id="5083"/>
    <lineage>
        <taxon>Eukaryota</taxon>
        <taxon>Fungi</taxon>
        <taxon>Dikarya</taxon>
        <taxon>Ascomycota</taxon>
        <taxon>Pezizomycotina</taxon>
        <taxon>Eurotiomycetes</taxon>
        <taxon>Eurotiomycetidae</taxon>
        <taxon>Eurotiales</taxon>
        <taxon>Aspergillaceae</taxon>
        <taxon>Penicillium</taxon>
    </lineage>
</organism>
<feature type="domain" description="Zn(2)-C6 fungal-type" evidence="9">
    <location>
        <begin position="10"/>
        <end position="40"/>
    </location>
</feature>
<dbReference type="CDD" id="cd00067">
    <property type="entry name" value="GAL4"/>
    <property type="match status" value="1"/>
</dbReference>